<dbReference type="Proteomes" id="UP001235269">
    <property type="component" value="Unassembled WGS sequence"/>
</dbReference>
<keyword evidence="3" id="KW-1185">Reference proteome</keyword>
<dbReference type="RefSeq" id="WP_307157780.1">
    <property type="nucleotide sequence ID" value="NZ_JAUSWH010000005.1"/>
</dbReference>
<evidence type="ECO:0000313" key="3">
    <source>
        <dbReference type="Proteomes" id="UP001235269"/>
    </source>
</evidence>
<organism evidence="2 3">
    <name type="scientific">Rhizobium paknamense</name>
    <dbReference type="NCBI Taxonomy" id="1206817"/>
    <lineage>
        <taxon>Bacteria</taxon>
        <taxon>Pseudomonadati</taxon>
        <taxon>Pseudomonadota</taxon>
        <taxon>Alphaproteobacteria</taxon>
        <taxon>Hyphomicrobiales</taxon>
        <taxon>Rhizobiaceae</taxon>
        <taxon>Rhizobium/Agrobacterium group</taxon>
        <taxon>Rhizobium</taxon>
    </lineage>
</organism>
<dbReference type="Pfam" id="PF11154">
    <property type="entry name" value="DUF2934"/>
    <property type="match status" value="1"/>
</dbReference>
<evidence type="ECO:0000313" key="2">
    <source>
        <dbReference type="EMBL" id="MDQ0455579.1"/>
    </source>
</evidence>
<dbReference type="InterPro" id="IPR021327">
    <property type="entry name" value="DUF2934"/>
</dbReference>
<sequence length="90" mass="10350">MKPFDKEWVEKRAYALWEEEGRPHGRDAIHWDQAYQEYQALSQSAAKTKAGTRRRVQNAADVRQSPEAEMADVPQDPVPVTKPKRSRKGS</sequence>
<protein>
    <recommendedName>
        <fullName evidence="4">DUF2934 domain-containing protein</fullName>
    </recommendedName>
</protein>
<accession>A0ABU0IBH6</accession>
<evidence type="ECO:0008006" key="4">
    <source>
        <dbReference type="Google" id="ProtNLM"/>
    </source>
</evidence>
<comment type="caution">
    <text evidence="2">The sequence shown here is derived from an EMBL/GenBank/DDBJ whole genome shotgun (WGS) entry which is preliminary data.</text>
</comment>
<evidence type="ECO:0000256" key="1">
    <source>
        <dbReference type="SAM" id="MobiDB-lite"/>
    </source>
</evidence>
<proteinExistence type="predicted"/>
<feature type="region of interest" description="Disordered" evidence="1">
    <location>
        <begin position="46"/>
        <end position="90"/>
    </location>
</feature>
<name>A0ABU0IBH6_9HYPH</name>
<gene>
    <name evidence="2" type="ORF">QO005_001919</name>
</gene>
<dbReference type="EMBL" id="JAUSWH010000005">
    <property type="protein sequence ID" value="MDQ0455579.1"/>
    <property type="molecule type" value="Genomic_DNA"/>
</dbReference>
<reference evidence="2 3" key="1">
    <citation type="submission" date="2023-07" db="EMBL/GenBank/DDBJ databases">
        <title>Genomic Encyclopedia of Type Strains, Phase IV (KMG-IV): sequencing the most valuable type-strain genomes for metagenomic binning, comparative biology and taxonomic classification.</title>
        <authorList>
            <person name="Goeker M."/>
        </authorList>
    </citation>
    <scope>NUCLEOTIDE SEQUENCE [LARGE SCALE GENOMIC DNA]</scope>
    <source>
        <strain evidence="2 3">DSM 100301</strain>
    </source>
</reference>